<dbReference type="SUPFAM" id="SSF53187">
    <property type="entry name" value="Zn-dependent exopeptidases"/>
    <property type="match status" value="1"/>
</dbReference>
<protein>
    <recommendedName>
        <fullName evidence="14">FXNA-like protease</fullName>
    </recommendedName>
</protein>
<feature type="transmembrane region" description="Helical" evidence="15">
    <location>
        <begin position="447"/>
        <end position="470"/>
    </location>
</feature>
<evidence type="ECO:0000256" key="1">
    <source>
        <dbReference type="ARBA" id="ARBA00001947"/>
    </source>
</evidence>
<organism evidence="19 20">
    <name type="scientific">Aquatica leii</name>
    <dbReference type="NCBI Taxonomy" id="1421715"/>
    <lineage>
        <taxon>Eukaryota</taxon>
        <taxon>Metazoa</taxon>
        <taxon>Ecdysozoa</taxon>
        <taxon>Arthropoda</taxon>
        <taxon>Hexapoda</taxon>
        <taxon>Insecta</taxon>
        <taxon>Pterygota</taxon>
        <taxon>Neoptera</taxon>
        <taxon>Endopterygota</taxon>
        <taxon>Coleoptera</taxon>
        <taxon>Polyphaga</taxon>
        <taxon>Elateriformia</taxon>
        <taxon>Elateroidea</taxon>
        <taxon>Lampyridae</taxon>
        <taxon>Luciolinae</taxon>
        <taxon>Aquatica</taxon>
    </lineage>
</organism>
<evidence type="ECO:0000313" key="20">
    <source>
        <dbReference type="Proteomes" id="UP001353858"/>
    </source>
</evidence>
<feature type="transmembrane region" description="Helical" evidence="15">
    <location>
        <begin position="514"/>
        <end position="535"/>
    </location>
</feature>
<feature type="transmembrane region" description="Helical" evidence="15">
    <location>
        <begin position="409"/>
        <end position="435"/>
    </location>
</feature>
<name>A0AAN7SQH3_9COLE</name>
<dbReference type="InterPro" id="IPR048024">
    <property type="entry name" value="Fxna-like_M28_dom"/>
</dbReference>
<evidence type="ECO:0000256" key="10">
    <source>
        <dbReference type="ARBA" id="ARBA00022989"/>
    </source>
</evidence>
<dbReference type="Gene3D" id="3.40.630.10">
    <property type="entry name" value="Zn peptidases"/>
    <property type="match status" value="1"/>
</dbReference>
<keyword evidence="4" id="KW-0645">Protease</keyword>
<evidence type="ECO:0000256" key="13">
    <source>
        <dbReference type="ARBA" id="ARBA00023180"/>
    </source>
</evidence>
<dbReference type="InterPro" id="IPR053974">
    <property type="entry name" value="ERMP1_1-A_TM"/>
</dbReference>
<keyword evidence="10 15" id="KW-1133">Transmembrane helix</keyword>
<feature type="transmembrane region" description="Helical" evidence="15">
    <location>
        <begin position="31"/>
        <end position="51"/>
    </location>
</feature>
<accession>A0AAN7SQH3</accession>
<dbReference type="Pfam" id="PF22248">
    <property type="entry name" value="ERMP1_C"/>
    <property type="match status" value="1"/>
</dbReference>
<dbReference type="Pfam" id="PF22249">
    <property type="entry name" value="ERMP1-TM"/>
    <property type="match status" value="1"/>
</dbReference>
<evidence type="ECO:0000256" key="15">
    <source>
        <dbReference type="SAM" id="Phobius"/>
    </source>
</evidence>
<evidence type="ECO:0000256" key="9">
    <source>
        <dbReference type="ARBA" id="ARBA00022833"/>
    </source>
</evidence>
<keyword evidence="13" id="KW-0325">Glycoprotein</keyword>
<evidence type="ECO:0000256" key="5">
    <source>
        <dbReference type="ARBA" id="ARBA00022692"/>
    </source>
</evidence>
<keyword evidence="6" id="KW-0479">Metal-binding</keyword>
<proteinExistence type="inferred from homology"/>
<keyword evidence="20" id="KW-1185">Reference proteome</keyword>
<dbReference type="Pfam" id="PF04389">
    <property type="entry name" value="Peptidase_M28"/>
    <property type="match status" value="1"/>
</dbReference>
<comment type="subcellular location">
    <subcellularLocation>
        <location evidence="2">Endoplasmic reticulum membrane</location>
        <topology evidence="2">Multi-pass membrane protein</topology>
    </subcellularLocation>
</comment>
<dbReference type="GO" id="GO:0008235">
    <property type="term" value="F:metalloexopeptidase activity"/>
    <property type="evidence" value="ECO:0007669"/>
    <property type="project" value="InterPro"/>
</dbReference>
<keyword evidence="11" id="KW-0482">Metalloprotease</keyword>
<dbReference type="PROSITE" id="PS00758">
    <property type="entry name" value="ARGE_DAPE_CPG2_1"/>
    <property type="match status" value="1"/>
</dbReference>
<dbReference type="EMBL" id="JARPUR010000001">
    <property type="protein sequence ID" value="KAK4883948.1"/>
    <property type="molecule type" value="Genomic_DNA"/>
</dbReference>
<sequence length="872" mass="98595">MRNRHEDQTLNSDLLDGYNSKSRKGKVSIHSVSLFAAITFILSLLILFVTLKTFNGLLPRPLEVIHERNNPDAFISERAIHDLKLLSSLGPRVTGSYENEALAVNFFKREIAFINQRTHRNQKLEVDLQTVSGSYFLNLKSNPEIHAYSKVQNIVVRLHGKSSSHSLLLNSHFDTVPRSPGGSDDGINCVIMLEILRKLSRSPERLQHNVIFLFNGAEELGLKAAHGFITKHKWANQVRAVINLDAGGAGGKEHLFQISNKQPWIFNYYKQLPHPNAHVVGEELFQSGIIPSDTDYRIFRDFGDVSGLDFAFVSNGYRYHTKYDDFYNIPNGTYQHAGENLLKLTKLMGNALDLPTTDSESEKFVYYDFFGYFIHYKGSVAVVLNVIVSVVSIALAVRSCMDFGVGTRYILCTFASILLGWFSSAAFVALTATIIDLLKSTMSWYGNQWFVFGLYVVPTLTCCCGSILLWNYYNETLNLSLAAQTQLQLHTVRCIWTLLLLLGTYFEIRSVSLLLVPIIFQNAVFIVVQALGLQYSVKKWQLIYIFGTITSCLYLMNVWQLLSTVLIPVCGRIGSDKNPEFIIGMYTCLSTILTLSCYVPFITLVNNSSAVIKLFLGVFLTSFLVITITPLGFPYSDNLDSPTPQRFWIFHTSRTFRNNSNHIVKKNSGFFILNWDRNGPYSLMNNVKSSSRIKSIADDCDDALFCGLPLANGRVLGIKHENTWIPAAQPIIHEPTDLKLILKSKIADTIVRFNFSVTGPSHMHIALSAKPNTTLMSTSLVDRLPENPIIWNNKPTYVIMHMWGVESTPLLFTLDFKVPKYWEGPIMDIAVVGHCVHDRTNVKTPQFVQFLNEFPKWADVTPYLTTYDSWVY</sequence>
<evidence type="ECO:0000256" key="11">
    <source>
        <dbReference type="ARBA" id="ARBA00023049"/>
    </source>
</evidence>
<dbReference type="InterPro" id="IPR045175">
    <property type="entry name" value="M28_fam"/>
</dbReference>
<feature type="domain" description="Endoplasmic reticulum metallopeptidase 1-like C-terminal" evidence="17">
    <location>
        <begin position="642"/>
        <end position="870"/>
    </location>
</feature>
<keyword evidence="8" id="KW-0256">Endoplasmic reticulum</keyword>
<dbReference type="InterPro" id="IPR007484">
    <property type="entry name" value="Peptidase_M28"/>
</dbReference>
<dbReference type="PANTHER" id="PTHR12147">
    <property type="entry name" value="METALLOPEPTIDASE M28 FAMILY MEMBER"/>
    <property type="match status" value="1"/>
</dbReference>
<keyword evidence="7" id="KW-0378">Hydrolase</keyword>
<feature type="transmembrane region" description="Helical" evidence="15">
    <location>
        <begin position="491"/>
        <end position="508"/>
    </location>
</feature>
<evidence type="ECO:0000259" key="18">
    <source>
        <dbReference type="Pfam" id="PF22249"/>
    </source>
</evidence>
<reference evidence="20" key="1">
    <citation type="submission" date="2023-01" db="EMBL/GenBank/DDBJ databases">
        <title>Key to firefly adult light organ development and bioluminescence: homeobox transcription factors regulate luciferase expression and transportation to peroxisome.</title>
        <authorList>
            <person name="Fu X."/>
        </authorList>
    </citation>
    <scope>NUCLEOTIDE SEQUENCE [LARGE SCALE GENOMIC DNA]</scope>
</reference>
<keyword evidence="9" id="KW-0862">Zinc</keyword>
<dbReference type="GO" id="GO:0005789">
    <property type="term" value="C:endoplasmic reticulum membrane"/>
    <property type="evidence" value="ECO:0007669"/>
    <property type="project" value="UniProtKB-SubCell"/>
</dbReference>
<dbReference type="FunFam" id="3.40.630.10:FF:000008">
    <property type="entry name" value="Endoplasmic reticulum metallopeptidase 1"/>
    <property type="match status" value="1"/>
</dbReference>
<keyword evidence="5 15" id="KW-0812">Transmembrane</keyword>
<evidence type="ECO:0000259" key="16">
    <source>
        <dbReference type="Pfam" id="PF04389"/>
    </source>
</evidence>
<evidence type="ECO:0000313" key="19">
    <source>
        <dbReference type="EMBL" id="KAK4883948.1"/>
    </source>
</evidence>
<feature type="transmembrane region" description="Helical" evidence="15">
    <location>
        <begin position="542"/>
        <end position="562"/>
    </location>
</feature>
<feature type="transmembrane region" description="Helical" evidence="15">
    <location>
        <begin position="378"/>
        <end position="397"/>
    </location>
</feature>
<dbReference type="CDD" id="cd03875">
    <property type="entry name" value="M28_Fxna_like"/>
    <property type="match status" value="1"/>
</dbReference>
<dbReference type="InterPro" id="IPR053973">
    <property type="entry name" value="ERMP1-like_C"/>
</dbReference>
<dbReference type="PANTHER" id="PTHR12147:SF22">
    <property type="entry name" value="ENDOPLASMIC RETICULUM METALLOPEPTIDASE 1"/>
    <property type="match status" value="1"/>
</dbReference>
<dbReference type="InterPro" id="IPR001261">
    <property type="entry name" value="ArgE/DapE_CS"/>
</dbReference>
<feature type="domain" description="Peptidase M28" evidence="16">
    <location>
        <begin position="153"/>
        <end position="344"/>
    </location>
</feature>
<comment type="similarity">
    <text evidence="3">Belongs to the peptidase M28 family.</text>
</comment>
<gene>
    <name evidence="19" type="ORF">RN001_000219</name>
</gene>
<evidence type="ECO:0000256" key="14">
    <source>
        <dbReference type="ARBA" id="ARBA00078796"/>
    </source>
</evidence>
<evidence type="ECO:0000256" key="12">
    <source>
        <dbReference type="ARBA" id="ARBA00023136"/>
    </source>
</evidence>
<evidence type="ECO:0000256" key="2">
    <source>
        <dbReference type="ARBA" id="ARBA00004477"/>
    </source>
</evidence>
<dbReference type="GO" id="GO:0006508">
    <property type="term" value="P:proteolysis"/>
    <property type="evidence" value="ECO:0007669"/>
    <property type="project" value="UniProtKB-KW"/>
</dbReference>
<evidence type="ECO:0000259" key="17">
    <source>
        <dbReference type="Pfam" id="PF22248"/>
    </source>
</evidence>
<evidence type="ECO:0000256" key="4">
    <source>
        <dbReference type="ARBA" id="ARBA00022670"/>
    </source>
</evidence>
<evidence type="ECO:0000256" key="3">
    <source>
        <dbReference type="ARBA" id="ARBA00010918"/>
    </source>
</evidence>
<evidence type="ECO:0000256" key="6">
    <source>
        <dbReference type="ARBA" id="ARBA00022723"/>
    </source>
</evidence>
<dbReference type="GO" id="GO:0046872">
    <property type="term" value="F:metal ion binding"/>
    <property type="evidence" value="ECO:0007669"/>
    <property type="project" value="UniProtKB-KW"/>
</dbReference>
<keyword evidence="12 15" id="KW-0472">Membrane</keyword>
<dbReference type="Proteomes" id="UP001353858">
    <property type="component" value="Unassembled WGS sequence"/>
</dbReference>
<feature type="transmembrane region" description="Helical" evidence="15">
    <location>
        <begin position="614"/>
        <end position="635"/>
    </location>
</feature>
<evidence type="ECO:0000256" key="7">
    <source>
        <dbReference type="ARBA" id="ARBA00022801"/>
    </source>
</evidence>
<evidence type="ECO:0000256" key="8">
    <source>
        <dbReference type="ARBA" id="ARBA00022824"/>
    </source>
</evidence>
<feature type="transmembrane region" description="Helical" evidence="15">
    <location>
        <begin position="582"/>
        <end position="602"/>
    </location>
</feature>
<dbReference type="AlphaFoldDB" id="A0AAN7SQH3"/>
<feature type="domain" description="Endoplasmic reticulum metallopeptidase 1/1-A TM" evidence="18">
    <location>
        <begin position="410"/>
        <end position="625"/>
    </location>
</feature>
<comment type="cofactor">
    <cofactor evidence="1">
        <name>Zn(2+)</name>
        <dbReference type="ChEBI" id="CHEBI:29105"/>
    </cofactor>
</comment>
<comment type="caution">
    <text evidence="19">The sequence shown here is derived from an EMBL/GenBank/DDBJ whole genome shotgun (WGS) entry which is preliminary data.</text>
</comment>